<dbReference type="InterPro" id="IPR003593">
    <property type="entry name" value="AAA+_ATPase"/>
</dbReference>
<dbReference type="PROSITE" id="PS50893">
    <property type="entry name" value="ABC_TRANSPORTER_2"/>
    <property type="match status" value="1"/>
</dbReference>
<comment type="subcellular location">
    <subcellularLocation>
        <location evidence="1">Cell inner membrane</location>
        <topology evidence="1">Peripheral membrane protein</topology>
    </subcellularLocation>
</comment>
<evidence type="ECO:0000256" key="5">
    <source>
        <dbReference type="ARBA" id="ARBA00022741"/>
    </source>
</evidence>
<dbReference type="InterPro" id="IPR027417">
    <property type="entry name" value="P-loop_NTPase"/>
</dbReference>
<dbReference type="RefSeq" id="WP_408003953.1">
    <property type="nucleotide sequence ID" value="NZ_FNTS01000002.1"/>
</dbReference>
<sequence>MSMPVQSPLSARPSESVLSIDNLRIEFPAYRSTVKALNGVSIDVRAGEIVGVIGESGSGKSVTAMLSMRLLPEHAYEVKSGTLNILGRDMLAAEEKDLLKVRGKDVAMIFQEPMTALNPTRRIGRQMLDVIIHHQKLSKTDARDKAIALLRDMHIADPEQVMNSYPFELSGGMRQRVMIALAFSCDPQLLIADEPTTALDVTVQRQVLLLLREKARQRGTAILLITHDMALVSQFCDRVYVMYTGAVVEQGITAQVMADPRHPYTKGLLSGLPEQVEPGQDLITIPGQVPNLSALPEGCTFRDRCGYAMPECTERPPMRTINVDTGQKSACWLAEPPRTSSTESQS</sequence>
<dbReference type="InterPro" id="IPR013563">
    <property type="entry name" value="Oligopep_ABC_C"/>
</dbReference>
<reference evidence="9 10" key="1">
    <citation type="submission" date="2016-10" db="EMBL/GenBank/DDBJ databases">
        <authorList>
            <person name="Varghese N."/>
            <person name="Submissions S."/>
        </authorList>
    </citation>
    <scope>NUCLEOTIDE SEQUENCE [LARGE SCALE GENOMIC DNA]</scope>
    <source>
        <strain evidence="9 10">BS2773</strain>
    </source>
</reference>
<evidence type="ECO:0000313" key="10">
    <source>
        <dbReference type="Proteomes" id="UP000182179"/>
    </source>
</evidence>
<evidence type="ECO:0000256" key="3">
    <source>
        <dbReference type="ARBA" id="ARBA00022448"/>
    </source>
</evidence>
<organism evidence="9 10">
    <name type="scientific">Pseudomonas costantinii</name>
    <dbReference type="NCBI Taxonomy" id="168469"/>
    <lineage>
        <taxon>Bacteria</taxon>
        <taxon>Pseudomonadati</taxon>
        <taxon>Pseudomonadota</taxon>
        <taxon>Gammaproteobacteria</taxon>
        <taxon>Pseudomonadales</taxon>
        <taxon>Pseudomonadaceae</taxon>
        <taxon>Pseudomonas</taxon>
    </lineage>
</organism>
<evidence type="ECO:0000259" key="8">
    <source>
        <dbReference type="PROSITE" id="PS50893"/>
    </source>
</evidence>
<keyword evidence="10" id="KW-1185">Reference proteome</keyword>
<dbReference type="GO" id="GO:0005524">
    <property type="term" value="F:ATP binding"/>
    <property type="evidence" value="ECO:0007669"/>
    <property type="project" value="UniProtKB-KW"/>
</dbReference>
<proteinExistence type="inferred from homology"/>
<dbReference type="CDD" id="cd03257">
    <property type="entry name" value="ABC_NikE_OppD_transporters"/>
    <property type="match status" value="1"/>
</dbReference>
<dbReference type="InterPro" id="IPR003439">
    <property type="entry name" value="ABC_transporter-like_ATP-bd"/>
</dbReference>
<dbReference type="Gene3D" id="3.40.50.300">
    <property type="entry name" value="P-loop containing nucleotide triphosphate hydrolases"/>
    <property type="match status" value="1"/>
</dbReference>
<evidence type="ECO:0000313" key="9">
    <source>
        <dbReference type="EMBL" id="SED29983.1"/>
    </source>
</evidence>
<keyword evidence="3" id="KW-0813">Transport</keyword>
<dbReference type="Proteomes" id="UP000182179">
    <property type="component" value="Unassembled WGS sequence"/>
</dbReference>
<evidence type="ECO:0000256" key="7">
    <source>
        <dbReference type="ARBA" id="ARBA00023136"/>
    </source>
</evidence>
<evidence type="ECO:0000256" key="6">
    <source>
        <dbReference type="ARBA" id="ARBA00022840"/>
    </source>
</evidence>
<dbReference type="SUPFAM" id="SSF52540">
    <property type="entry name" value="P-loop containing nucleoside triphosphate hydrolases"/>
    <property type="match status" value="1"/>
</dbReference>
<gene>
    <name evidence="9" type="ORF">SAMN04515675_0614</name>
</gene>
<dbReference type="SMART" id="SM00382">
    <property type="entry name" value="AAA"/>
    <property type="match status" value="1"/>
</dbReference>
<protein>
    <submittedName>
        <fullName evidence="9">Peptide/nickel transport system ATP-binding protein</fullName>
    </submittedName>
</protein>
<dbReference type="EMBL" id="FNTS01000002">
    <property type="protein sequence ID" value="SED29983.1"/>
    <property type="molecule type" value="Genomic_DNA"/>
</dbReference>
<dbReference type="PANTHER" id="PTHR43297:SF7">
    <property type="entry name" value="D,D-DIPEPTIDE TRANSPORT ATP-BINDING PROTEIN DDPD-RELATED"/>
    <property type="match status" value="1"/>
</dbReference>
<name>A0A1H4ZIR2_9PSED</name>
<keyword evidence="6 9" id="KW-0067">ATP-binding</keyword>
<dbReference type="PROSITE" id="PS00211">
    <property type="entry name" value="ABC_TRANSPORTER_1"/>
    <property type="match status" value="1"/>
</dbReference>
<feature type="domain" description="ABC transporter" evidence="8">
    <location>
        <begin position="18"/>
        <end position="269"/>
    </location>
</feature>
<dbReference type="Pfam" id="PF08352">
    <property type="entry name" value="oligo_HPY"/>
    <property type="match status" value="1"/>
</dbReference>
<dbReference type="InterPro" id="IPR017871">
    <property type="entry name" value="ABC_transporter-like_CS"/>
</dbReference>
<dbReference type="InterPro" id="IPR050388">
    <property type="entry name" value="ABC_Ni/Peptide_Import"/>
</dbReference>
<evidence type="ECO:0000256" key="1">
    <source>
        <dbReference type="ARBA" id="ARBA00004417"/>
    </source>
</evidence>
<comment type="similarity">
    <text evidence="2">Belongs to the ABC transporter superfamily.</text>
</comment>
<dbReference type="NCBIfam" id="TIGR01727">
    <property type="entry name" value="oligo_HPY"/>
    <property type="match status" value="1"/>
</dbReference>
<dbReference type="Pfam" id="PF00005">
    <property type="entry name" value="ABC_tran"/>
    <property type="match status" value="1"/>
</dbReference>
<dbReference type="PANTHER" id="PTHR43297">
    <property type="entry name" value="OLIGOPEPTIDE TRANSPORT ATP-BINDING PROTEIN APPD"/>
    <property type="match status" value="1"/>
</dbReference>
<evidence type="ECO:0000256" key="4">
    <source>
        <dbReference type="ARBA" id="ARBA00022475"/>
    </source>
</evidence>
<comment type="caution">
    <text evidence="9">The sequence shown here is derived from an EMBL/GenBank/DDBJ whole genome shotgun (WGS) entry which is preliminary data.</text>
</comment>
<keyword evidence="4" id="KW-1003">Cell membrane</keyword>
<accession>A0A1H4ZIR2</accession>
<evidence type="ECO:0000256" key="2">
    <source>
        <dbReference type="ARBA" id="ARBA00005417"/>
    </source>
</evidence>
<keyword evidence="5" id="KW-0547">Nucleotide-binding</keyword>
<keyword evidence="7" id="KW-0472">Membrane</keyword>